<proteinExistence type="predicted"/>
<dbReference type="OrthoDB" id="1387301at2"/>
<dbReference type="InterPro" id="IPR011990">
    <property type="entry name" value="TPR-like_helical_dom_sf"/>
</dbReference>
<evidence type="ECO:0000313" key="2">
    <source>
        <dbReference type="Proteomes" id="UP000252733"/>
    </source>
</evidence>
<gene>
    <name evidence="1" type="ORF">DFO77_104188</name>
</gene>
<accession>A0A2T0XN04</accession>
<dbReference type="InterPro" id="IPR041662">
    <property type="entry name" value="SusD-like_2"/>
</dbReference>
<organism evidence="1 2">
    <name type="scientific">Marinilabilia salmonicolor</name>
    <dbReference type="NCBI Taxonomy" id="989"/>
    <lineage>
        <taxon>Bacteria</taxon>
        <taxon>Pseudomonadati</taxon>
        <taxon>Bacteroidota</taxon>
        <taxon>Bacteroidia</taxon>
        <taxon>Marinilabiliales</taxon>
        <taxon>Marinilabiliaceae</taxon>
        <taxon>Marinilabilia</taxon>
    </lineage>
</organism>
<name>A0A2T0XN04_9BACT</name>
<dbReference type="SUPFAM" id="SSF48452">
    <property type="entry name" value="TPR-like"/>
    <property type="match status" value="1"/>
</dbReference>
<dbReference type="EMBL" id="QPIZ01000004">
    <property type="protein sequence ID" value="RCW38430.1"/>
    <property type="molecule type" value="Genomic_DNA"/>
</dbReference>
<dbReference type="Gene3D" id="1.25.40.390">
    <property type="match status" value="1"/>
</dbReference>
<evidence type="ECO:0000313" key="1">
    <source>
        <dbReference type="EMBL" id="RCW38430.1"/>
    </source>
</evidence>
<dbReference type="AlphaFoldDB" id="A0A2T0XN04"/>
<comment type="caution">
    <text evidence="1">The sequence shown here is derived from an EMBL/GenBank/DDBJ whole genome shotgun (WGS) entry which is preliminary data.</text>
</comment>
<dbReference type="Pfam" id="PF12771">
    <property type="entry name" value="SusD-like_2"/>
    <property type="match status" value="1"/>
</dbReference>
<sequence>MRISKYITFLVLGAFLFSACEVDYIENPNEPEVPPTAGLMSRVQKQLMNDTRDEWFSGRMALLWVQYWNQVNYTEEDRFQYRETVNKAGWDDIYGNARDLKSIIDINTDPELKVDAALDAPNDNQIAASRIMLAYIFQLATNVWGDIPYYSYGAGNGDFTALQGDADVLSPSYARQADIYADLLKELDEAQAMIIENANMIGGDNLFSGDAVQWKKFANSLRLRIANRIKSANPTLANEHITGALDAGVFESNGDNAVINFENSALNGAPMYRAFYVENRTDFAPSYSFVELLKGNRGPFGMEDPRLPIYVAPNGDGFYYGVPLASGNGPVRTYVHESLPGDKVLSSTYGEVYMEYSEVCFIMSELNGWDQTWYEQGVEASMRKWGVDGTDIQSYLDNLPPASEENVMTQKYIALYMQPYEAWTDLRRTGYPTTLIKPNETYTVTTQFYNDEDQLETLEQEFTFDPIVDLSTDLPARVSYLLNEASVNSFNLDEAIFNMGGDAMDTPMWWME</sequence>
<dbReference type="PROSITE" id="PS51257">
    <property type="entry name" value="PROKAR_LIPOPROTEIN"/>
    <property type="match status" value="1"/>
</dbReference>
<protein>
    <submittedName>
        <fullName evidence="1">SusD-like starch-binding protein associating with outer membrane</fullName>
    </submittedName>
</protein>
<reference evidence="1 2" key="1">
    <citation type="submission" date="2018-07" db="EMBL/GenBank/DDBJ databases">
        <title>Freshwater and sediment microbial communities from various areas in North America, analyzing microbe dynamics in response to fracking.</title>
        <authorList>
            <person name="Lamendella R."/>
        </authorList>
    </citation>
    <scope>NUCLEOTIDE SEQUENCE [LARGE SCALE GENOMIC DNA]</scope>
    <source>
        <strain evidence="1 2">160A</strain>
    </source>
</reference>
<keyword evidence="2" id="KW-1185">Reference proteome</keyword>
<dbReference type="RefSeq" id="WP_106152820.1">
    <property type="nucleotide sequence ID" value="NZ_PVTS01000006.1"/>
</dbReference>
<dbReference type="Proteomes" id="UP000252733">
    <property type="component" value="Unassembled WGS sequence"/>
</dbReference>